<protein>
    <submittedName>
        <fullName evidence="2">Glycosyltransferase, group 1 family protein</fullName>
        <ecNumber evidence="2">2.4.-.-</ecNumber>
    </submittedName>
</protein>
<organism evidence="2 3">
    <name type="scientific">Leuconostoc mesenteroides subsp. cremoris ATCC 19254</name>
    <dbReference type="NCBI Taxonomy" id="586220"/>
    <lineage>
        <taxon>Bacteria</taxon>
        <taxon>Bacillati</taxon>
        <taxon>Bacillota</taxon>
        <taxon>Bacilli</taxon>
        <taxon>Lactobacillales</taxon>
        <taxon>Lactobacillaceae</taxon>
        <taxon>Leuconostoc</taxon>
    </lineage>
</organism>
<dbReference type="RefSeq" id="WP_002816237.1">
    <property type="nucleotide sequence ID" value="NZ_GG693390.1"/>
</dbReference>
<accession>C2KHE9</accession>
<evidence type="ECO:0000313" key="3">
    <source>
        <dbReference type="Proteomes" id="UP000004283"/>
    </source>
</evidence>
<dbReference type="Gene3D" id="3.40.50.2000">
    <property type="entry name" value="Glycogen Phosphorylase B"/>
    <property type="match status" value="1"/>
</dbReference>
<dbReference type="SUPFAM" id="SSF53756">
    <property type="entry name" value="UDP-Glycosyltransferase/glycogen phosphorylase"/>
    <property type="match status" value="1"/>
</dbReference>
<name>C2KHE9_LEUMC</name>
<evidence type="ECO:0000313" key="2">
    <source>
        <dbReference type="EMBL" id="EEJ43357.1"/>
    </source>
</evidence>
<comment type="caution">
    <text evidence="2">The sequence shown here is derived from an EMBL/GenBank/DDBJ whole genome shotgun (WGS) entry which is preliminary data.</text>
</comment>
<reference evidence="2 3" key="1">
    <citation type="submission" date="2009-04" db="EMBL/GenBank/DDBJ databases">
        <authorList>
            <person name="Qin X."/>
            <person name="Bachman B."/>
            <person name="Battles P."/>
            <person name="Bell A."/>
            <person name="Bess C."/>
            <person name="Bickham C."/>
            <person name="Chaboub L."/>
            <person name="Chen D."/>
            <person name="Coyle M."/>
            <person name="Deiros D.R."/>
            <person name="Dinh H."/>
            <person name="Forbes L."/>
            <person name="Fowler G."/>
            <person name="Francisco L."/>
            <person name="Fu Q."/>
            <person name="Gubbala S."/>
            <person name="Hale W."/>
            <person name="Han Y."/>
            <person name="Hemphill L."/>
            <person name="Highlander S.K."/>
            <person name="Hirani K."/>
            <person name="Hogues M."/>
            <person name="Jackson L."/>
            <person name="Jakkamsetti A."/>
            <person name="Javaid M."/>
            <person name="Jiang H."/>
            <person name="Korchina V."/>
            <person name="Kovar C."/>
            <person name="Lara F."/>
            <person name="Lee S."/>
            <person name="Mata R."/>
            <person name="Mathew T."/>
            <person name="Moen C."/>
            <person name="Morales K."/>
            <person name="Munidasa M."/>
            <person name="Nazareth L."/>
            <person name="Ngo R."/>
            <person name="Nguyen L."/>
            <person name="Okwuonu G."/>
            <person name="Ongeri F."/>
            <person name="Patil S."/>
            <person name="Petrosino J."/>
            <person name="Pham C."/>
            <person name="Pham P."/>
            <person name="Pu L.-L."/>
            <person name="Puazo M."/>
            <person name="Raj R."/>
            <person name="Reid J."/>
            <person name="Rouhana J."/>
            <person name="Saada N."/>
            <person name="Shang Y."/>
            <person name="Simmons D."/>
            <person name="Thornton R."/>
            <person name="Warren J."/>
            <person name="Weissenberger G."/>
            <person name="Zhang J."/>
            <person name="Zhang L."/>
            <person name="Zhou C."/>
            <person name="Zhu D."/>
            <person name="Muzny D."/>
            <person name="Worley K."/>
            <person name="Gibbs R."/>
        </authorList>
    </citation>
    <scope>NUCLEOTIDE SEQUENCE [LARGE SCALE GENOMIC DNA]</scope>
    <source>
        <strain evidence="2 3">ATCC 19254</strain>
    </source>
</reference>
<dbReference type="GO" id="GO:0016757">
    <property type="term" value="F:glycosyltransferase activity"/>
    <property type="evidence" value="ECO:0007669"/>
    <property type="project" value="UniProtKB-KW"/>
</dbReference>
<dbReference type="AlphaFoldDB" id="C2KHE9"/>
<dbReference type="EC" id="2.4.-.-" evidence="2"/>
<proteinExistence type="predicted"/>
<gene>
    <name evidence="2" type="ORF">HMPREF0555_0065</name>
</gene>
<keyword evidence="2" id="KW-0328">Glycosyltransferase</keyword>
<feature type="domain" description="Glycosyl transferase family 1" evidence="1">
    <location>
        <begin position="184"/>
        <end position="295"/>
    </location>
</feature>
<evidence type="ECO:0000259" key="1">
    <source>
        <dbReference type="Pfam" id="PF00534"/>
    </source>
</evidence>
<keyword evidence="2" id="KW-0808">Transferase</keyword>
<dbReference type="InterPro" id="IPR001296">
    <property type="entry name" value="Glyco_trans_1"/>
</dbReference>
<dbReference type="EMBL" id="ACKV01000002">
    <property type="protein sequence ID" value="EEJ43357.1"/>
    <property type="molecule type" value="Genomic_DNA"/>
</dbReference>
<dbReference type="Proteomes" id="UP000004283">
    <property type="component" value="Unassembled WGS sequence"/>
</dbReference>
<sequence>MKIKFVSTVRGFLSHLLEIESDIIKFDLKKDTYEVSSTLHALISKCIRASVGDHLGIIQSIKSDEKNRELILGSFNRFLNTKQNYFIYVENPTALYHYSLNRPYTYLGNRRFSYLLSDHHLKYMIFMSKAALYSSDNVWGREVPISKEVIYPLIPKNPFAEPKQKDPIMKLKLLYVAQGSRFISKGGPEVIEMAIELGSKISLTIITNLDAVPEKLANKIYRQNNIQLQEFNKSFLEMEKIYAFHDILIYPTSDDSYALTVLEAIKAGMVVIGSNMYAIPEMVADGKNGFLTNPKWQFFDKNNIPNPQVWNHRKSTIFSMEPDKNIVNFLVSKVCLLNSNRKLLYNMSLESILKANSEPFDEVTITGQWEKLAKNIN</sequence>
<dbReference type="Pfam" id="PF00534">
    <property type="entry name" value="Glycos_transf_1"/>
    <property type="match status" value="1"/>
</dbReference>
<dbReference type="HOGENOM" id="CLU_721090_0_0_9"/>